<name>A0A7C4THY6_UNCW3</name>
<organism evidence="3">
    <name type="scientific">candidate division WOR-3 bacterium</name>
    <dbReference type="NCBI Taxonomy" id="2052148"/>
    <lineage>
        <taxon>Bacteria</taxon>
        <taxon>Bacteria division WOR-3</taxon>
    </lineage>
</organism>
<dbReference type="SUPFAM" id="SSF103190">
    <property type="entry name" value="Sensory domain-like"/>
    <property type="match status" value="1"/>
</dbReference>
<sequence length="327" mass="36816">MSKISFGLIPAILIIFLSVFFYLSPKILGQKSAIDKQSINDLINKRFLSLGNSISHATFVVDAVVENDDLKLSEIITTLRQDEPEITLIHFLNAENKIIASSDPNAIGNNSNIVLGKEKIREKSGIYEGTFGITIGSKIIGALYFQARPRVPEIKVSSESNPIILILGIVVAIVTIVIMLLMSRGLEAKLVEEINRRQEEVFLPKIDALKNEQITAQKTLDELNKKITEAQTNLKTIEEQYAAKKREFESSPVVQSVEKLKETEVELLKKLEVLKEEENRLNKEITLLTQKREEIMTALEAEKKEEATLREKLDLIKKKILHLEATG</sequence>
<evidence type="ECO:0000256" key="2">
    <source>
        <dbReference type="SAM" id="Phobius"/>
    </source>
</evidence>
<evidence type="ECO:0000256" key="1">
    <source>
        <dbReference type="SAM" id="Coils"/>
    </source>
</evidence>
<comment type="caution">
    <text evidence="3">The sequence shown here is derived from an EMBL/GenBank/DDBJ whole genome shotgun (WGS) entry which is preliminary data.</text>
</comment>
<keyword evidence="2" id="KW-1133">Transmembrane helix</keyword>
<proteinExistence type="predicted"/>
<dbReference type="EMBL" id="DTGZ01000157">
    <property type="protein sequence ID" value="HGV98303.1"/>
    <property type="molecule type" value="Genomic_DNA"/>
</dbReference>
<dbReference type="InterPro" id="IPR029151">
    <property type="entry name" value="Sensor-like_sf"/>
</dbReference>
<dbReference type="Gene3D" id="3.30.450.20">
    <property type="entry name" value="PAS domain"/>
    <property type="match status" value="1"/>
</dbReference>
<feature type="coiled-coil region" evidence="1">
    <location>
        <begin position="206"/>
        <end position="319"/>
    </location>
</feature>
<gene>
    <name evidence="3" type="ORF">ENV60_08420</name>
</gene>
<accession>A0A7C4THY6</accession>
<dbReference type="AlphaFoldDB" id="A0A7C4THY6"/>
<protein>
    <recommendedName>
        <fullName evidence="4">Single cache domain-containing protein</fullName>
    </recommendedName>
</protein>
<reference evidence="3" key="1">
    <citation type="journal article" date="2020" name="mSystems">
        <title>Genome- and Community-Level Interaction Insights into Carbon Utilization and Element Cycling Functions of Hydrothermarchaeota in Hydrothermal Sediment.</title>
        <authorList>
            <person name="Zhou Z."/>
            <person name="Liu Y."/>
            <person name="Xu W."/>
            <person name="Pan J."/>
            <person name="Luo Z.H."/>
            <person name="Li M."/>
        </authorList>
    </citation>
    <scope>NUCLEOTIDE SEQUENCE [LARGE SCALE GENOMIC DNA]</scope>
    <source>
        <strain evidence="3">SpSt-774</strain>
    </source>
</reference>
<feature type="transmembrane region" description="Helical" evidence="2">
    <location>
        <begin position="6"/>
        <end position="23"/>
    </location>
</feature>
<keyword evidence="2" id="KW-0472">Membrane</keyword>
<evidence type="ECO:0000313" key="3">
    <source>
        <dbReference type="EMBL" id="HGV98303.1"/>
    </source>
</evidence>
<keyword evidence="1" id="KW-0175">Coiled coil</keyword>
<feature type="transmembrane region" description="Helical" evidence="2">
    <location>
        <begin position="162"/>
        <end position="182"/>
    </location>
</feature>
<feature type="transmembrane region" description="Helical" evidence="2">
    <location>
        <begin position="126"/>
        <end position="147"/>
    </location>
</feature>
<keyword evidence="2" id="KW-0812">Transmembrane</keyword>
<evidence type="ECO:0008006" key="4">
    <source>
        <dbReference type="Google" id="ProtNLM"/>
    </source>
</evidence>